<sequence>MDTFRETMKKIGILLLVPIIAFGVEINIPTANYCIDSGEVYIDGFGHTPGYSLPVRVFPIILPQTMEIGHIEVTGSPVPIPEFVPTVSRYAIQKFPVEFLGGKAEPTRNMGVILPPMKLGENMIYPIIIHPFFYTSADELVHTPVINISVDCFSLPSYSPSGSEGDRHLCILTVPSLEHSLESFISRKTALGYDVSLVTVPPSTSAREIRKLLKQKHDELGFSNLLIVGDHRCIPQFLRGDTKTDFYYGELTSDIEGRFEPFAEVAVGRIPYGTPERVEDFLLRSILFQLRENEENIFCSCSYDMVSPDFVREMDKLLSDYDVDYEDPHRDRYSINIQHTLDVELNAPPEDALIISTTAHSGNFLLEKYGDRVAGIIAPTSESYFIQGKPGGTSTLLYNILENFLLNDMSVGEAMRKGAIDYWMQYPDSFTEKNIASFHLFGDPTNTFKIIQNEDVGINEILHIPFRTEPGSTVSPVVVLRNFGNRTARNGKLTIEIEKENEIIYYETMDVSVIEPQEDRQVDFPEFIMGGGEVLVRVSSTFPMDFNPSNDIIEKKIVADFETPVVISTDTSYAGQFIQFLSGNAILSRDTSSRTELKNVFILTPFPVGGENIYVEGFAPDREYNGRFKGVGIFTEYSFAYNGSLSSVLPEWLSGDSLSYAMVDGDGNPVAFYSGSRFVFMGRALYLDQPSLFLGIIESEFCGKETAKRDTLSILFECNPNPTRGETAVLFEIPLDDMHITLSMYDLMGHLVKTLVDEQFSKGMYSYIFDGLDARGEKLVSGTYFVSLSIDGRVFSKKLVVIR</sequence>
<dbReference type="InterPro" id="IPR029031">
    <property type="entry name" value="Gingipain_N_sf"/>
</dbReference>
<evidence type="ECO:0000313" key="4">
    <source>
        <dbReference type="Proteomes" id="UP000215215"/>
    </source>
</evidence>
<evidence type="ECO:0000259" key="2">
    <source>
        <dbReference type="Pfam" id="PF01364"/>
    </source>
</evidence>
<dbReference type="Gene3D" id="3.40.50.10390">
    <property type="entry name" value="Gingipain r, domain 1"/>
    <property type="match status" value="1"/>
</dbReference>
<dbReference type="InterPro" id="IPR026444">
    <property type="entry name" value="Secre_tail"/>
</dbReference>
<protein>
    <recommendedName>
        <fullName evidence="2">Gingipain domain-containing protein</fullName>
    </recommendedName>
</protein>
<comment type="caution">
    <text evidence="3">The sequence shown here is derived from an EMBL/GenBank/DDBJ whole genome shotgun (WGS) entry which is preliminary data.</text>
</comment>
<dbReference type="EMBL" id="NOZQ01000140">
    <property type="protein sequence ID" value="OYD15161.1"/>
    <property type="molecule type" value="Genomic_DNA"/>
</dbReference>
<dbReference type="NCBIfam" id="TIGR04183">
    <property type="entry name" value="Por_Secre_tail"/>
    <property type="match status" value="1"/>
</dbReference>
<keyword evidence="1" id="KW-0732">Signal</keyword>
<evidence type="ECO:0000256" key="1">
    <source>
        <dbReference type="ARBA" id="ARBA00022729"/>
    </source>
</evidence>
<reference evidence="3 4" key="1">
    <citation type="submission" date="2017-07" db="EMBL/GenBank/DDBJ databases">
        <title>Recovery of genomes from metagenomes via a dereplication, aggregation, and scoring strategy.</title>
        <authorList>
            <person name="Sieber C.M."/>
            <person name="Probst A.J."/>
            <person name="Sharrar A."/>
            <person name="Thomas B.C."/>
            <person name="Hess M."/>
            <person name="Tringe S.G."/>
            <person name="Banfield J.F."/>
        </authorList>
    </citation>
    <scope>NUCLEOTIDE SEQUENCE [LARGE SCALE GENOMIC DNA]</scope>
    <source>
        <strain evidence="3">JGI_Cruoil_03_44_89</strain>
    </source>
</reference>
<dbReference type="SUPFAM" id="SSF52129">
    <property type="entry name" value="Caspase-like"/>
    <property type="match status" value="1"/>
</dbReference>
<name>A0A235BSH4_UNCW3</name>
<dbReference type="GO" id="GO:0008234">
    <property type="term" value="F:cysteine-type peptidase activity"/>
    <property type="evidence" value="ECO:0007669"/>
    <property type="project" value="InterPro"/>
</dbReference>
<dbReference type="InterPro" id="IPR001769">
    <property type="entry name" value="Gingipain"/>
</dbReference>
<gene>
    <name evidence="3" type="ORF">CH333_06415</name>
</gene>
<dbReference type="Gene3D" id="2.60.40.4070">
    <property type="match status" value="1"/>
</dbReference>
<dbReference type="Proteomes" id="UP000215215">
    <property type="component" value="Unassembled WGS sequence"/>
</dbReference>
<organism evidence="3 4">
    <name type="scientific">candidate division WOR-3 bacterium JGI_Cruoil_03_44_89</name>
    <dbReference type="NCBI Taxonomy" id="1973748"/>
    <lineage>
        <taxon>Bacteria</taxon>
        <taxon>Bacteria division WOR-3</taxon>
    </lineage>
</organism>
<feature type="domain" description="Gingipain" evidence="2">
    <location>
        <begin position="170"/>
        <end position="287"/>
    </location>
</feature>
<dbReference type="InterPro" id="IPR029030">
    <property type="entry name" value="Caspase-like_dom_sf"/>
</dbReference>
<dbReference type="GO" id="GO:0006508">
    <property type="term" value="P:proteolysis"/>
    <property type="evidence" value="ECO:0007669"/>
    <property type="project" value="InterPro"/>
</dbReference>
<evidence type="ECO:0000313" key="3">
    <source>
        <dbReference type="EMBL" id="OYD15161.1"/>
    </source>
</evidence>
<accession>A0A235BSH4</accession>
<proteinExistence type="predicted"/>
<dbReference type="Pfam" id="PF01364">
    <property type="entry name" value="Peptidase_C25"/>
    <property type="match status" value="1"/>
</dbReference>
<dbReference type="AlphaFoldDB" id="A0A235BSH4"/>